<feature type="compositionally biased region" description="Polar residues" evidence="1">
    <location>
        <begin position="48"/>
        <end position="57"/>
    </location>
</feature>
<comment type="caution">
    <text evidence="2">The sequence shown here is derived from an EMBL/GenBank/DDBJ whole genome shotgun (WGS) entry which is preliminary data.</text>
</comment>
<evidence type="ECO:0000256" key="1">
    <source>
        <dbReference type="SAM" id="MobiDB-lite"/>
    </source>
</evidence>
<dbReference type="AlphaFoldDB" id="A0A840RQT0"/>
<sequence length="116" mass="12382">MFPNPVFQAATPTPTIRPISPEAPKTHPTLATAATGVQNVPALFTTGGDASTNTPNVDSRKSQGEAHASSIKLQDLFADTELTRTFQSEFAEAQTNIFSETETQTLTPMKICSGRT</sequence>
<dbReference type="Proteomes" id="UP000571084">
    <property type="component" value="Unassembled WGS sequence"/>
</dbReference>
<dbReference type="EMBL" id="JACHHQ010000002">
    <property type="protein sequence ID" value="MBB5199346.1"/>
    <property type="molecule type" value="Genomic_DNA"/>
</dbReference>
<evidence type="ECO:0000313" key="2">
    <source>
        <dbReference type="EMBL" id="MBB5199346.1"/>
    </source>
</evidence>
<accession>A0A840RQT0</accession>
<reference evidence="2 3" key="1">
    <citation type="submission" date="2020-08" db="EMBL/GenBank/DDBJ databases">
        <title>Genomic Encyclopedia of Type Strains, Phase IV (KMG-IV): sequencing the most valuable type-strain genomes for metagenomic binning, comparative biology and taxonomic classification.</title>
        <authorList>
            <person name="Goeker M."/>
        </authorList>
    </citation>
    <scope>NUCLEOTIDE SEQUENCE [LARGE SCALE GENOMIC DNA]</scope>
    <source>
        <strain evidence="2 3">DSM 23240</strain>
    </source>
</reference>
<proteinExistence type="predicted"/>
<organism evidence="2 3">
    <name type="scientific">Glaciimonas immobilis</name>
    <dbReference type="NCBI Taxonomy" id="728004"/>
    <lineage>
        <taxon>Bacteria</taxon>
        <taxon>Pseudomonadati</taxon>
        <taxon>Pseudomonadota</taxon>
        <taxon>Betaproteobacteria</taxon>
        <taxon>Burkholderiales</taxon>
        <taxon>Oxalobacteraceae</taxon>
        <taxon>Glaciimonas</taxon>
    </lineage>
</organism>
<dbReference type="RefSeq" id="WP_168055106.1">
    <property type="nucleotide sequence ID" value="NZ_JAAOZT010000006.1"/>
</dbReference>
<feature type="region of interest" description="Disordered" evidence="1">
    <location>
        <begin position="1"/>
        <end position="27"/>
    </location>
</feature>
<feature type="region of interest" description="Disordered" evidence="1">
    <location>
        <begin position="42"/>
        <end position="68"/>
    </location>
</feature>
<evidence type="ECO:0000313" key="3">
    <source>
        <dbReference type="Proteomes" id="UP000571084"/>
    </source>
</evidence>
<protein>
    <submittedName>
        <fullName evidence="2">Uncharacterized protein</fullName>
    </submittedName>
</protein>
<gene>
    <name evidence="2" type="ORF">HNR39_001173</name>
</gene>
<keyword evidence="3" id="KW-1185">Reference proteome</keyword>
<name>A0A840RQT0_9BURK</name>